<evidence type="ECO:0000256" key="3">
    <source>
        <dbReference type="ARBA" id="ARBA00023163"/>
    </source>
</evidence>
<keyword evidence="7" id="KW-1185">Reference proteome</keyword>
<evidence type="ECO:0000259" key="5">
    <source>
        <dbReference type="PROSITE" id="PS50977"/>
    </source>
</evidence>
<keyword evidence="1" id="KW-0805">Transcription regulation</keyword>
<evidence type="ECO:0000256" key="2">
    <source>
        <dbReference type="ARBA" id="ARBA00023125"/>
    </source>
</evidence>
<dbReference type="InterPro" id="IPR001647">
    <property type="entry name" value="HTH_TetR"/>
</dbReference>
<feature type="DNA-binding region" description="H-T-H motif" evidence="4">
    <location>
        <begin position="35"/>
        <end position="54"/>
    </location>
</feature>
<dbReference type="Pfam" id="PF00440">
    <property type="entry name" value="TetR_N"/>
    <property type="match status" value="1"/>
</dbReference>
<dbReference type="InterPro" id="IPR036271">
    <property type="entry name" value="Tet_transcr_reg_TetR-rel_C_sf"/>
</dbReference>
<dbReference type="InterPro" id="IPR025996">
    <property type="entry name" value="MT1864/Rv1816-like_C"/>
</dbReference>
<dbReference type="PRINTS" id="PR00455">
    <property type="entry name" value="HTHTETR"/>
</dbReference>
<accession>A0ABU3B934</accession>
<comment type="caution">
    <text evidence="6">The sequence shown here is derived from an EMBL/GenBank/DDBJ whole genome shotgun (WGS) entry which is preliminary data.</text>
</comment>
<dbReference type="InterPro" id="IPR050109">
    <property type="entry name" value="HTH-type_TetR-like_transc_reg"/>
</dbReference>
<dbReference type="PANTHER" id="PTHR30055">
    <property type="entry name" value="HTH-TYPE TRANSCRIPTIONAL REGULATOR RUTR"/>
    <property type="match status" value="1"/>
</dbReference>
<protein>
    <submittedName>
        <fullName evidence="6">TetR/AcrR family transcriptional regulator</fullName>
    </submittedName>
</protein>
<evidence type="ECO:0000313" key="7">
    <source>
        <dbReference type="Proteomes" id="UP001259982"/>
    </source>
</evidence>
<dbReference type="PANTHER" id="PTHR30055:SF220">
    <property type="entry name" value="TETR-FAMILY REGULATORY PROTEIN"/>
    <property type="match status" value="1"/>
</dbReference>
<keyword evidence="3" id="KW-0804">Transcription</keyword>
<dbReference type="EMBL" id="JAVRHY010000009">
    <property type="protein sequence ID" value="MDT0618985.1"/>
    <property type="molecule type" value="Genomic_DNA"/>
</dbReference>
<dbReference type="Pfam" id="PF13305">
    <property type="entry name" value="TetR_C_33"/>
    <property type="match status" value="1"/>
</dbReference>
<dbReference type="SUPFAM" id="SSF48498">
    <property type="entry name" value="Tetracyclin repressor-like, C-terminal domain"/>
    <property type="match status" value="1"/>
</dbReference>
<evidence type="ECO:0000256" key="4">
    <source>
        <dbReference type="PROSITE-ProRule" id="PRU00335"/>
    </source>
</evidence>
<dbReference type="InterPro" id="IPR009057">
    <property type="entry name" value="Homeodomain-like_sf"/>
</dbReference>
<dbReference type="SUPFAM" id="SSF46689">
    <property type="entry name" value="Homeodomain-like"/>
    <property type="match status" value="1"/>
</dbReference>
<name>A0ABU3B934_9GAMM</name>
<sequence>MPRAALDNREIQRVRRRLCEAALALYREEGADAVSFRRLAERTGTSHTQPYRYFENKDALFAALRLDCYQRFFDCIRDCDRPGSDPAARLQAIHHGILEFVRAQPADYQLMFAADQPPLADYPDLLAVRRAAFDYLVAIVAEATEAGRLDGDPRDIMHVAWGAVHGLLNLHTAGQLLHGRRLEELTQPLLRTVLHPLFETDHDVLRSA</sequence>
<feature type="domain" description="HTH tetR-type" evidence="5">
    <location>
        <begin position="12"/>
        <end position="72"/>
    </location>
</feature>
<dbReference type="RefSeq" id="WP_311659270.1">
    <property type="nucleotide sequence ID" value="NZ_JAVRHY010000009.1"/>
</dbReference>
<dbReference type="Proteomes" id="UP001259982">
    <property type="component" value="Unassembled WGS sequence"/>
</dbReference>
<gene>
    <name evidence="6" type="ORF">RM531_10905</name>
</gene>
<proteinExistence type="predicted"/>
<keyword evidence="2 4" id="KW-0238">DNA-binding</keyword>
<dbReference type="Gene3D" id="1.10.357.10">
    <property type="entry name" value="Tetracycline Repressor, domain 2"/>
    <property type="match status" value="1"/>
</dbReference>
<evidence type="ECO:0000256" key="1">
    <source>
        <dbReference type="ARBA" id="ARBA00023015"/>
    </source>
</evidence>
<dbReference type="PROSITE" id="PS50977">
    <property type="entry name" value="HTH_TETR_2"/>
    <property type="match status" value="1"/>
</dbReference>
<organism evidence="6 7">
    <name type="scientific">Spectribacter acetivorans</name>
    <dbReference type="NCBI Taxonomy" id="3075603"/>
    <lineage>
        <taxon>Bacteria</taxon>
        <taxon>Pseudomonadati</taxon>
        <taxon>Pseudomonadota</taxon>
        <taxon>Gammaproteobacteria</taxon>
        <taxon>Salinisphaerales</taxon>
        <taxon>Salinisphaeraceae</taxon>
        <taxon>Spectribacter</taxon>
    </lineage>
</organism>
<evidence type="ECO:0000313" key="6">
    <source>
        <dbReference type="EMBL" id="MDT0618985.1"/>
    </source>
</evidence>
<reference evidence="6 7" key="1">
    <citation type="submission" date="2023-09" db="EMBL/GenBank/DDBJ databases">
        <authorList>
            <person name="Rey-Velasco X."/>
        </authorList>
    </citation>
    <scope>NUCLEOTIDE SEQUENCE [LARGE SCALE GENOMIC DNA]</scope>
    <source>
        <strain evidence="6 7">P385</strain>
    </source>
</reference>